<dbReference type="AlphaFoldDB" id="A0A3M7PC30"/>
<feature type="domain" description="EF-hand" evidence="3">
    <location>
        <begin position="137"/>
        <end position="172"/>
    </location>
</feature>
<comment type="caution">
    <text evidence="4">The sequence shown here is derived from an EMBL/GenBank/DDBJ whole genome shotgun (WGS) entry which is preliminary data.</text>
</comment>
<dbReference type="SUPFAM" id="SSF47473">
    <property type="entry name" value="EF-hand"/>
    <property type="match status" value="1"/>
</dbReference>
<keyword evidence="2" id="KW-0106">Calcium</keyword>
<feature type="domain" description="EF-hand" evidence="3">
    <location>
        <begin position="101"/>
        <end position="136"/>
    </location>
</feature>
<feature type="domain" description="EF-hand" evidence="3">
    <location>
        <begin position="211"/>
        <end position="246"/>
    </location>
</feature>
<feature type="domain" description="EF-hand" evidence="3">
    <location>
        <begin position="175"/>
        <end position="210"/>
    </location>
</feature>
<dbReference type="InterPro" id="IPR011992">
    <property type="entry name" value="EF-hand-dom_pair"/>
</dbReference>
<proteinExistence type="predicted"/>
<accession>A0A3M7PC30</accession>
<dbReference type="FunFam" id="1.10.238.10:FF:000001">
    <property type="entry name" value="Calmodulin 1"/>
    <property type="match status" value="1"/>
</dbReference>
<dbReference type="PROSITE" id="PS50222">
    <property type="entry name" value="EF_HAND_2"/>
    <property type="match status" value="4"/>
</dbReference>
<dbReference type="GO" id="GO:0005509">
    <property type="term" value="F:calcium ion binding"/>
    <property type="evidence" value="ECO:0007669"/>
    <property type="project" value="InterPro"/>
</dbReference>
<dbReference type="Pfam" id="PF13499">
    <property type="entry name" value="EF-hand_7"/>
    <property type="match status" value="2"/>
</dbReference>
<dbReference type="InterPro" id="IPR050230">
    <property type="entry name" value="CALM/Myosin/TropC-like"/>
</dbReference>
<sequence>MIIEINLWNYQHPRMTDESKPVELEPSNDELEMVKYLEISNNQQEVNEVYQDKSSQESSLSIELESDKNLADAKSETDLVIIGDRNKTKHDLAQEYGFNEEQIGIFEDTFQIFDKDCDGFITLCEIRTVMNSLGFYPGDELIRKSIQDVDYDNSGTVDFEEFIGMMAKFRKSKQEMDDELREIFKIFDRNQDGFIDSTELKDVLNRLGENITDEEVMEMIKEADVDGDKMVSYNEFRSILCDNRQR</sequence>
<keyword evidence="1" id="KW-0677">Repeat</keyword>
<dbReference type="GO" id="GO:0016460">
    <property type="term" value="C:myosin II complex"/>
    <property type="evidence" value="ECO:0007669"/>
    <property type="project" value="TreeGrafter"/>
</dbReference>
<dbReference type="STRING" id="10195.A0A3M7PC30"/>
<evidence type="ECO:0000256" key="2">
    <source>
        <dbReference type="ARBA" id="ARBA00022837"/>
    </source>
</evidence>
<name>A0A3M7PC30_BRAPC</name>
<gene>
    <name evidence="4" type="ORF">BpHYR1_004582</name>
</gene>
<evidence type="ECO:0000313" key="5">
    <source>
        <dbReference type="Proteomes" id="UP000276133"/>
    </source>
</evidence>
<dbReference type="PANTHER" id="PTHR23048">
    <property type="entry name" value="MYOSIN LIGHT CHAIN 1, 3"/>
    <property type="match status" value="1"/>
</dbReference>
<reference evidence="4 5" key="1">
    <citation type="journal article" date="2018" name="Sci. Rep.">
        <title>Genomic signatures of local adaptation to the degree of environmental predictability in rotifers.</title>
        <authorList>
            <person name="Franch-Gras L."/>
            <person name="Hahn C."/>
            <person name="Garcia-Roger E.M."/>
            <person name="Carmona M.J."/>
            <person name="Serra M."/>
            <person name="Gomez A."/>
        </authorList>
    </citation>
    <scope>NUCLEOTIDE SEQUENCE [LARGE SCALE GENOMIC DNA]</scope>
    <source>
        <strain evidence="4">HYR1</strain>
    </source>
</reference>
<dbReference type="PROSITE" id="PS00018">
    <property type="entry name" value="EF_HAND_1"/>
    <property type="match status" value="4"/>
</dbReference>
<dbReference type="InterPro" id="IPR002048">
    <property type="entry name" value="EF_hand_dom"/>
</dbReference>
<dbReference type="EMBL" id="REGN01012291">
    <property type="protein sequence ID" value="RMZ96257.1"/>
    <property type="molecule type" value="Genomic_DNA"/>
</dbReference>
<dbReference type="Gene3D" id="1.10.238.10">
    <property type="entry name" value="EF-hand"/>
    <property type="match status" value="2"/>
</dbReference>
<dbReference type="OrthoDB" id="26525at2759"/>
<evidence type="ECO:0000256" key="1">
    <source>
        <dbReference type="ARBA" id="ARBA00022737"/>
    </source>
</evidence>
<dbReference type="CDD" id="cd00051">
    <property type="entry name" value="EFh"/>
    <property type="match status" value="2"/>
</dbReference>
<dbReference type="PANTHER" id="PTHR23048:SF0">
    <property type="entry name" value="CALMODULIN LIKE 3"/>
    <property type="match status" value="1"/>
</dbReference>
<evidence type="ECO:0000259" key="3">
    <source>
        <dbReference type="PROSITE" id="PS50222"/>
    </source>
</evidence>
<dbReference type="InterPro" id="IPR018247">
    <property type="entry name" value="EF_Hand_1_Ca_BS"/>
</dbReference>
<protein>
    <submittedName>
        <fullName evidence="4">Calmodulin-beta-like isoform X1</fullName>
    </submittedName>
</protein>
<keyword evidence="5" id="KW-1185">Reference proteome</keyword>
<dbReference type="Proteomes" id="UP000276133">
    <property type="component" value="Unassembled WGS sequence"/>
</dbReference>
<evidence type="ECO:0000313" key="4">
    <source>
        <dbReference type="EMBL" id="RMZ96257.1"/>
    </source>
</evidence>
<organism evidence="4 5">
    <name type="scientific">Brachionus plicatilis</name>
    <name type="common">Marine rotifer</name>
    <name type="synonym">Brachionus muelleri</name>
    <dbReference type="NCBI Taxonomy" id="10195"/>
    <lineage>
        <taxon>Eukaryota</taxon>
        <taxon>Metazoa</taxon>
        <taxon>Spiralia</taxon>
        <taxon>Gnathifera</taxon>
        <taxon>Rotifera</taxon>
        <taxon>Eurotatoria</taxon>
        <taxon>Monogononta</taxon>
        <taxon>Pseudotrocha</taxon>
        <taxon>Ploima</taxon>
        <taxon>Brachionidae</taxon>
        <taxon>Brachionus</taxon>
    </lineage>
</organism>
<dbReference type="SMART" id="SM00054">
    <property type="entry name" value="EFh"/>
    <property type="match status" value="4"/>
</dbReference>